<evidence type="ECO:0000313" key="2">
    <source>
        <dbReference type="EMBL" id="DAD92607.1"/>
    </source>
</evidence>
<evidence type="ECO:0000256" key="1">
    <source>
        <dbReference type="SAM" id="MobiDB-lite"/>
    </source>
</evidence>
<feature type="compositionally biased region" description="Polar residues" evidence="1">
    <location>
        <begin position="88"/>
        <end position="100"/>
    </location>
</feature>
<organism evidence="2">
    <name type="scientific">Caudovirales sp. ctSxd6</name>
    <dbReference type="NCBI Taxonomy" id="2826774"/>
    <lineage>
        <taxon>Viruses</taxon>
        <taxon>Duplodnaviria</taxon>
        <taxon>Heunggongvirae</taxon>
        <taxon>Uroviricota</taxon>
        <taxon>Caudoviricetes</taxon>
    </lineage>
</organism>
<protein>
    <submittedName>
        <fullName evidence="2">Uncharacterized protein</fullName>
    </submittedName>
</protein>
<proteinExistence type="predicted"/>
<sequence length="110" mass="12028">MRGYGGKARGGEELAAPSQFRVTFSGWAAQEGLQAHGAQALGESPQPDPPRPPRGCIELRWACLSIQLRYWAAHAIQLVPWLPEEANKASQPSETRQASTRACRCFQKGP</sequence>
<accession>A0A8S5NDY8</accession>
<feature type="region of interest" description="Disordered" evidence="1">
    <location>
        <begin position="86"/>
        <end position="110"/>
    </location>
</feature>
<dbReference type="EMBL" id="BK015140">
    <property type="protein sequence ID" value="DAD92607.1"/>
    <property type="molecule type" value="Genomic_DNA"/>
</dbReference>
<reference evidence="2" key="1">
    <citation type="journal article" date="2021" name="Proc. Natl. Acad. Sci. U.S.A.">
        <title>A Catalog of Tens of Thousands of Viruses from Human Metagenomes Reveals Hidden Associations with Chronic Diseases.</title>
        <authorList>
            <person name="Tisza M.J."/>
            <person name="Buck C.B."/>
        </authorList>
    </citation>
    <scope>NUCLEOTIDE SEQUENCE</scope>
    <source>
        <strain evidence="2">CtSxd6</strain>
    </source>
</reference>
<name>A0A8S5NDY8_9CAUD</name>